<dbReference type="InterPro" id="IPR036116">
    <property type="entry name" value="FN3_sf"/>
</dbReference>
<dbReference type="Proteomes" id="UP000007879">
    <property type="component" value="Unassembled WGS sequence"/>
</dbReference>
<dbReference type="RefSeq" id="XP_019861806.1">
    <property type="nucleotide sequence ID" value="XM_020006247.1"/>
</dbReference>
<organism evidence="2 3">
    <name type="scientific">Amphimedon queenslandica</name>
    <name type="common">Sponge</name>
    <dbReference type="NCBI Taxonomy" id="400682"/>
    <lineage>
        <taxon>Eukaryota</taxon>
        <taxon>Metazoa</taxon>
        <taxon>Porifera</taxon>
        <taxon>Demospongiae</taxon>
        <taxon>Heteroscleromorpha</taxon>
        <taxon>Haplosclerida</taxon>
        <taxon>Niphatidae</taxon>
        <taxon>Amphimedon</taxon>
    </lineage>
</organism>
<dbReference type="KEGG" id="aqu:109590330"/>
<keyword evidence="1" id="KW-0472">Membrane</keyword>
<accession>A0AAN0JXX6</accession>
<reference evidence="2" key="2">
    <citation type="submission" date="2024-06" db="UniProtKB">
        <authorList>
            <consortium name="EnsemblMetazoa"/>
        </authorList>
    </citation>
    <scope>IDENTIFICATION</scope>
</reference>
<dbReference type="AlphaFoldDB" id="A0AAN0JXX6"/>
<dbReference type="GeneID" id="109590330"/>
<dbReference type="SUPFAM" id="SSF49265">
    <property type="entry name" value="Fibronectin type III"/>
    <property type="match status" value="1"/>
</dbReference>
<sequence length="206" mass="22955">MYNTSDTTLHINSSDLFKNVTYTYTVKRCQHCSISKPFTLAPIEVMSVTIDTTNATDSCKNDSCCANVTLSIILESSDMCLKHPSQNYEISYNSNTEDKPVTFKINETEWTESLEHNETYCFTVIPINDFITGEPINNDTNITEYQCKPPGNGNNGSNGGNGGCGTWCIIEIIFKVIGFIVVIVGIIFIIIILIILLMQILMHLCN</sequence>
<proteinExistence type="predicted"/>
<keyword evidence="3" id="KW-1185">Reference proteome</keyword>
<evidence type="ECO:0000256" key="1">
    <source>
        <dbReference type="SAM" id="Phobius"/>
    </source>
</evidence>
<protein>
    <submittedName>
        <fullName evidence="2">Uncharacterized protein</fullName>
    </submittedName>
</protein>
<keyword evidence="1" id="KW-1133">Transmembrane helix</keyword>
<name>A0AAN0JXX6_AMPQE</name>
<keyword evidence="1" id="KW-0812">Transmembrane</keyword>
<evidence type="ECO:0000313" key="2">
    <source>
        <dbReference type="EnsemblMetazoa" id="XP_019861806.1"/>
    </source>
</evidence>
<dbReference type="EnsemblMetazoa" id="XM_020006247.1">
    <property type="protein sequence ID" value="XP_019861806.1"/>
    <property type="gene ID" value="LOC109590330"/>
</dbReference>
<reference evidence="3" key="1">
    <citation type="journal article" date="2010" name="Nature">
        <title>The Amphimedon queenslandica genome and the evolution of animal complexity.</title>
        <authorList>
            <person name="Srivastava M."/>
            <person name="Simakov O."/>
            <person name="Chapman J."/>
            <person name="Fahey B."/>
            <person name="Gauthier M.E."/>
            <person name="Mitros T."/>
            <person name="Richards G.S."/>
            <person name="Conaco C."/>
            <person name="Dacre M."/>
            <person name="Hellsten U."/>
            <person name="Larroux C."/>
            <person name="Putnam N.H."/>
            <person name="Stanke M."/>
            <person name="Adamska M."/>
            <person name="Darling A."/>
            <person name="Degnan S.M."/>
            <person name="Oakley T.H."/>
            <person name="Plachetzki D.C."/>
            <person name="Zhai Y."/>
            <person name="Adamski M."/>
            <person name="Calcino A."/>
            <person name="Cummins S.F."/>
            <person name="Goodstein D.M."/>
            <person name="Harris C."/>
            <person name="Jackson D.J."/>
            <person name="Leys S.P."/>
            <person name="Shu S."/>
            <person name="Woodcroft B.J."/>
            <person name="Vervoort M."/>
            <person name="Kosik K.S."/>
            <person name="Manning G."/>
            <person name="Degnan B.M."/>
            <person name="Rokhsar D.S."/>
        </authorList>
    </citation>
    <scope>NUCLEOTIDE SEQUENCE [LARGE SCALE GENOMIC DNA]</scope>
</reference>
<feature type="transmembrane region" description="Helical" evidence="1">
    <location>
        <begin position="176"/>
        <end position="201"/>
    </location>
</feature>
<evidence type="ECO:0000313" key="3">
    <source>
        <dbReference type="Proteomes" id="UP000007879"/>
    </source>
</evidence>